<dbReference type="PANTHER" id="PTHR42695:SF5">
    <property type="entry name" value="GLUTAMINE AMIDOTRANSFERASE YLR126C-RELATED"/>
    <property type="match status" value="1"/>
</dbReference>
<keyword evidence="2" id="KW-0808">Transferase</keyword>
<reference evidence="2 3" key="2">
    <citation type="journal article" date="2011" name="Stand. Genomic Sci.">
        <title>Complete genome sequence of Ferroglobus placidus AEDII12DO.</title>
        <authorList>
            <person name="Anderson I."/>
            <person name="Risso C."/>
            <person name="Holmes D."/>
            <person name="Lucas S."/>
            <person name="Copeland A."/>
            <person name="Lapidus A."/>
            <person name="Cheng J.F."/>
            <person name="Bruce D."/>
            <person name="Goodwin L."/>
            <person name="Pitluck S."/>
            <person name="Saunders E."/>
            <person name="Brettin T."/>
            <person name="Detter J.C."/>
            <person name="Han C."/>
            <person name="Tapia R."/>
            <person name="Larimer F."/>
            <person name="Land M."/>
            <person name="Hauser L."/>
            <person name="Woyke T."/>
            <person name="Lovley D."/>
            <person name="Kyrpides N."/>
            <person name="Ivanova N."/>
        </authorList>
    </citation>
    <scope>NUCLEOTIDE SEQUENCE [LARGE SCALE GENOMIC DNA]</scope>
    <source>
        <strain evidence="3">DSM 10642 / AEDII12DO</strain>
    </source>
</reference>
<accession>D3RZA1</accession>
<dbReference type="GO" id="GO:0016740">
    <property type="term" value="F:transferase activity"/>
    <property type="evidence" value="ECO:0007669"/>
    <property type="project" value="UniProtKB-KW"/>
</dbReference>
<dbReference type="STRING" id="589924.Ferp_1668"/>
<dbReference type="PROSITE" id="PS51273">
    <property type="entry name" value="GATASE_TYPE_1"/>
    <property type="match status" value="1"/>
</dbReference>
<dbReference type="FunFam" id="3.40.50.880:FF:000033">
    <property type="entry name" value="Glutamine amidotransferase class-I"/>
    <property type="match status" value="1"/>
</dbReference>
<dbReference type="HOGENOM" id="CLU_054974_3_3_2"/>
<dbReference type="InterPro" id="IPR029062">
    <property type="entry name" value="Class_I_gatase-like"/>
</dbReference>
<dbReference type="GeneID" id="8779193"/>
<dbReference type="InterPro" id="IPR044992">
    <property type="entry name" value="ChyE-like"/>
</dbReference>
<sequence length="220" mass="25464">MKVVAIQHSPVEPLGYIEKILEEKGIAFDYERVYETNEVRARYASHIIILGGPMGAYEDDLYPFLSEEKNLIREAIKNNLPILGICLGAQLIASAMGSKVYPYKKELGWYDVKKVGDDEITRGLPEKMRVFQWHNDTFDLPNDSKLLYEGKVVRNQAFRLGKAIGLQFHIEMTLDLIKTWLKYEKGMDEEEKSKIIEDSKIFLPEMQRSCKILLENFLKL</sequence>
<dbReference type="KEGG" id="fpl:Ferp_1668"/>
<organism evidence="2 3">
    <name type="scientific">Ferroglobus placidus (strain DSM 10642 / AEDII12DO)</name>
    <dbReference type="NCBI Taxonomy" id="589924"/>
    <lineage>
        <taxon>Archaea</taxon>
        <taxon>Methanobacteriati</taxon>
        <taxon>Methanobacteriota</taxon>
        <taxon>Archaeoglobi</taxon>
        <taxon>Archaeoglobales</taxon>
        <taxon>Archaeoglobaceae</taxon>
        <taxon>Ferroglobus</taxon>
    </lineage>
</organism>
<keyword evidence="2" id="KW-0315">Glutamine amidotransferase</keyword>
<dbReference type="SUPFAM" id="SSF52317">
    <property type="entry name" value="Class I glutamine amidotransferase-like"/>
    <property type="match status" value="1"/>
</dbReference>
<dbReference type="RefSeq" id="WP_012966154.1">
    <property type="nucleotide sequence ID" value="NC_013849.1"/>
</dbReference>
<dbReference type="InterPro" id="IPR017926">
    <property type="entry name" value="GATASE"/>
</dbReference>
<dbReference type="MEROPS" id="C26.001"/>
<evidence type="ECO:0000313" key="2">
    <source>
        <dbReference type="EMBL" id="ADC65814.1"/>
    </source>
</evidence>
<name>D3RZA1_FERPA</name>
<dbReference type="Gene3D" id="3.40.50.880">
    <property type="match status" value="1"/>
</dbReference>
<protein>
    <submittedName>
        <fullName evidence="2">Glutamine amidotransferase class-I</fullName>
    </submittedName>
</protein>
<feature type="domain" description="Glutamine amidotransferase" evidence="1">
    <location>
        <begin position="34"/>
        <end position="174"/>
    </location>
</feature>
<dbReference type="EMBL" id="CP001899">
    <property type="protein sequence ID" value="ADC65814.1"/>
    <property type="molecule type" value="Genomic_DNA"/>
</dbReference>
<dbReference type="AlphaFoldDB" id="D3RZA1"/>
<proteinExistence type="predicted"/>
<dbReference type="Pfam" id="PF00117">
    <property type="entry name" value="GATase"/>
    <property type="match status" value="1"/>
</dbReference>
<dbReference type="OrthoDB" id="7388at2157"/>
<dbReference type="CDD" id="cd01741">
    <property type="entry name" value="GATase1_1"/>
    <property type="match status" value="1"/>
</dbReference>
<dbReference type="Proteomes" id="UP000002613">
    <property type="component" value="Chromosome"/>
</dbReference>
<evidence type="ECO:0000313" key="3">
    <source>
        <dbReference type="Proteomes" id="UP000002613"/>
    </source>
</evidence>
<dbReference type="GO" id="GO:0005829">
    <property type="term" value="C:cytosol"/>
    <property type="evidence" value="ECO:0007669"/>
    <property type="project" value="TreeGrafter"/>
</dbReference>
<dbReference type="PANTHER" id="PTHR42695">
    <property type="entry name" value="GLUTAMINE AMIDOTRANSFERASE YLR126C-RELATED"/>
    <property type="match status" value="1"/>
</dbReference>
<reference evidence="3" key="1">
    <citation type="submission" date="2010-02" db="EMBL/GenBank/DDBJ databases">
        <title>Complete sequence of Ferroglobus placidus DSM 10642.</title>
        <authorList>
            <consortium name="US DOE Joint Genome Institute"/>
            <person name="Lucas S."/>
            <person name="Copeland A."/>
            <person name="Lapidus A."/>
            <person name="Cheng J.-F."/>
            <person name="Bruce D."/>
            <person name="Goodwin L."/>
            <person name="Pitluck S."/>
            <person name="Saunders E."/>
            <person name="Brettin T."/>
            <person name="Detter J.C."/>
            <person name="Han C."/>
            <person name="Tapia R."/>
            <person name="Larimer F."/>
            <person name="Land M."/>
            <person name="Hauser L."/>
            <person name="Kyrpides N."/>
            <person name="Ivanova N."/>
            <person name="Holmes D."/>
            <person name="Lovley D."/>
            <person name="Kyrpides N."/>
            <person name="Anderson I.J."/>
            <person name="Woyke T."/>
        </authorList>
    </citation>
    <scope>NUCLEOTIDE SEQUENCE [LARGE SCALE GENOMIC DNA]</scope>
    <source>
        <strain evidence="3">DSM 10642 / AEDII12DO</strain>
    </source>
</reference>
<keyword evidence="3" id="KW-1185">Reference proteome</keyword>
<dbReference type="eggNOG" id="arCOG00090">
    <property type="taxonomic scope" value="Archaea"/>
</dbReference>
<evidence type="ECO:0000259" key="1">
    <source>
        <dbReference type="Pfam" id="PF00117"/>
    </source>
</evidence>
<gene>
    <name evidence="2" type="ordered locus">Ferp_1668</name>
</gene>
<dbReference type="PaxDb" id="589924-Ferp_1668"/>